<dbReference type="InterPro" id="IPR027417">
    <property type="entry name" value="P-loop_NTPase"/>
</dbReference>
<dbReference type="Pfam" id="PF09848">
    <property type="entry name" value="SLFN-g3_helicase"/>
    <property type="match status" value="1"/>
</dbReference>
<dbReference type="CDD" id="cd00009">
    <property type="entry name" value="AAA"/>
    <property type="match status" value="1"/>
</dbReference>
<evidence type="ECO:0000259" key="1">
    <source>
        <dbReference type="SMART" id="SM00382"/>
    </source>
</evidence>
<dbReference type="SMART" id="SM00382">
    <property type="entry name" value="AAA"/>
    <property type="match status" value="1"/>
</dbReference>
<dbReference type="InterPro" id="IPR003593">
    <property type="entry name" value="AAA+_ATPase"/>
</dbReference>
<sequence length="478" mass="52772">MPLYRGSVSSIRAKTANGSLVPTLTEQFRHQIGHRPSPSEIKSWGRSLDVLATDLDEAGLAEVEVLVEYQLPMTSKRVDAVLCGRRPRTRHPQYVLVELKQWSSAHLLHDSETVCVLEGLGERLHPVEQVRRYCSYLGDFAAALSTSPSAVCGVAYLHNATDGDVGSLWQLEPDEQGRMFTSQRRGDFLRYLQHRLAPESGADVADLLLSSVIRPSKQLLALAAEEVQSREQFVLLDEQQVAHQLVTRAVERSLRANTKEVIVISGGPGSGKSVIALSLVGELSRQGRSVLHATGSSAFTKTLRRVAGQRAPRVKEMFKFFNQFGDAEWNSLDVLICDEAHRIRATSSNRYTPARLRTGHPQVDELIAVARVPVFLLDEHQVVRPGEIGTIADIRAAADRVGLTVREVDLDGQFRCGGSRLYEEWVLRLLGLEPGGPLPWEGDDTFSLGVAEEPSLMEARLHQMLDQGYGARIAAGYC</sequence>
<dbReference type="Gene3D" id="3.40.50.300">
    <property type="entry name" value="P-loop containing nucleotide triphosphate hydrolases"/>
    <property type="match status" value="1"/>
</dbReference>
<evidence type="ECO:0000313" key="3">
    <source>
        <dbReference type="Proteomes" id="UP001500051"/>
    </source>
</evidence>
<proteinExistence type="predicted"/>
<reference evidence="3" key="1">
    <citation type="journal article" date="2019" name="Int. J. Syst. Evol. Microbiol.">
        <title>The Global Catalogue of Microorganisms (GCM) 10K type strain sequencing project: providing services to taxonomists for standard genome sequencing and annotation.</title>
        <authorList>
            <consortium name="The Broad Institute Genomics Platform"/>
            <consortium name="The Broad Institute Genome Sequencing Center for Infectious Disease"/>
            <person name="Wu L."/>
            <person name="Ma J."/>
        </authorList>
    </citation>
    <scope>NUCLEOTIDE SEQUENCE [LARGE SCALE GENOMIC DNA]</scope>
    <source>
        <strain evidence="3">JCM 16548</strain>
    </source>
</reference>
<dbReference type="InterPro" id="IPR018647">
    <property type="entry name" value="SLFN_3-like_DNA/RNA_helicase"/>
</dbReference>
<keyword evidence="3" id="KW-1185">Reference proteome</keyword>
<protein>
    <submittedName>
        <fullName evidence="2">DUF2075 domain-containing protein</fullName>
    </submittedName>
</protein>
<feature type="domain" description="AAA+ ATPase" evidence="1">
    <location>
        <begin position="258"/>
        <end position="387"/>
    </location>
</feature>
<dbReference type="SUPFAM" id="SSF52540">
    <property type="entry name" value="P-loop containing nucleoside triphosphate hydrolases"/>
    <property type="match status" value="1"/>
</dbReference>
<accession>A0ABP7CKY4</accession>
<dbReference type="Proteomes" id="UP001500051">
    <property type="component" value="Unassembled WGS sequence"/>
</dbReference>
<comment type="caution">
    <text evidence="2">The sequence shown here is derived from an EMBL/GenBank/DDBJ whole genome shotgun (WGS) entry which is preliminary data.</text>
</comment>
<evidence type="ECO:0000313" key="2">
    <source>
        <dbReference type="EMBL" id="GAA3690256.1"/>
    </source>
</evidence>
<gene>
    <name evidence="2" type="ORF">GCM10022204_01360</name>
</gene>
<organism evidence="2 3">
    <name type="scientific">Microlunatus aurantiacus</name>
    <dbReference type="NCBI Taxonomy" id="446786"/>
    <lineage>
        <taxon>Bacteria</taxon>
        <taxon>Bacillati</taxon>
        <taxon>Actinomycetota</taxon>
        <taxon>Actinomycetes</taxon>
        <taxon>Propionibacteriales</taxon>
        <taxon>Propionibacteriaceae</taxon>
        <taxon>Microlunatus</taxon>
    </lineage>
</organism>
<dbReference type="EMBL" id="BAAAYX010000002">
    <property type="protein sequence ID" value="GAA3690256.1"/>
    <property type="molecule type" value="Genomic_DNA"/>
</dbReference>
<name>A0ABP7CKY4_9ACTN</name>